<gene>
    <name evidence="8" type="ORF">g.2062</name>
</gene>
<dbReference type="Pfam" id="PF03798">
    <property type="entry name" value="TRAM_LAG1_CLN8"/>
    <property type="match status" value="1"/>
</dbReference>
<feature type="transmembrane region" description="Helical" evidence="6">
    <location>
        <begin position="234"/>
        <end position="251"/>
    </location>
</feature>
<feature type="transmembrane region" description="Helical" evidence="6">
    <location>
        <begin position="198"/>
        <end position="219"/>
    </location>
</feature>
<dbReference type="PANTHER" id="PTHR31898:SF1">
    <property type="entry name" value="TLC DOMAIN-CONTAINING PROTEIN 5"/>
    <property type="match status" value="1"/>
</dbReference>
<evidence type="ECO:0000256" key="2">
    <source>
        <dbReference type="ARBA" id="ARBA00022692"/>
    </source>
</evidence>
<dbReference type="PROSITE" id="PS50922">
    <property type="entry name" value="TLC"/>
    <property type="match status" value="1"/>
</dbReference>
<dbReference type="AlphaFoldDB" id="A0A1B6KJX4"/>
<dbReference type="InterPro" id="IPR042512">
    <property type="entry name" value="TLCD5"/>
</dbReference>
<dbReference type="EMBL" id="GEBQ01028523">
    <property type="protein sequence ID" value="JAT11454.1"/>
    <property type="molecule type" value="Transcribed_RNA"/>
</dbReference>
<dbReference type="InterPro" id="IPR006634">
    <property type="entry name" value="TLC-dom"/>
</dbReference>
<accession>A0A1B6KJX4</accession>
<evidence type="ECO:0000256" key="4">
    <source>
        <dbReference type="ARBA" id="ARBA00023136"/>
    </source>
</evidence>
<evidence type="ECO:0000256" key="6">
    <source>
        <dbReference type="SAM" id="Phobius"/>
    </source>
</evidence>
<dbReference type="GO" id="GO:0016020">
    <property type="term" value="C:membrane"/>
    <property type="evidence" value="ECO:0007669"/>
    <property type="project" value="UniProtKB-SubCell"/>
</dbReference>
<organism evidence="8">
    <name type="scientific">Graphocephala atropunctata</name>
    <dbReference type="NCBI Taxonomy" id="36148"/>
    <lineage>
        <taxon>Eukaryota</taxon>
        <taxon>Metazoa</taxon>
        <taxon>Ecdysozoa</taxon>
        <taxon>Arthropoda</taxon>
        <taxon>Hexapoda</taxon>
        <taxon>Insecta</taxon>
        <taxon>Pterygota</taxon>
        <taxon>Neoptera</taxon>
        <taxon>Paraneoptera</taxon>
        <taxon>Hemiptera</taxon>
        <taxon>Auchenorrhyncha</taxon>
        <taxon>Membracoidea</taxon>
        <taxon>Cicadellidae</taxon>
        <taxon>Cicadellinae</taxon>
        <taxon>Cicadellini</taxon>
        <taxon>Graphocephala</taxon>
    </lineage>
</organism>
<reference evidence="8" key="1">
    <citation type="submission" date="2015-11" db="EMBL/GenBank/DDBJ databases">
        <title>De novo transcriptome assembly of four potential Pierce s Disease insect vectors from Arizona vineyards.</title>
        <authorList>
            <person name="Tassone E.E."/>
        </authorList>
    </citation>
    <scope>NUCLEOTIDE SEQUENCE</scope>
</reference>
<keyword evidence="2 5" id="KW-0812">Transmembrane</keyword>
<proteinExistence type="predicted"/>
<sequence length="263" mass="29916">SNRNSYHSKTWLKQAVCPCMALALVDQDMLEPNDESMSSLCWKLAYSTTWWTVLYFALVRFKLWGHQSAEFYCRVVTVIHAVTAVTLAAGCYWQGPDPYTYPGELNTLLQDTTLEISLGYFLYDLGWSLYHQTEPAIMILHHIVSVISIGTVLFRRTSGGEAVAGILSLEATNPLLQLRWFLRTAGYNHTLAHTTVELLFVVMFLVMRLGLGSALTYSVVSSSKPRYDVKVCTVSLYLISLAFIFYIFQFIRRKYIGKKCNDN</sequence>
<comment type="subcellular location">
    <subcellularLocation>
        <location evidence="1">Membrane</location>
        <topology evidence="1">Multi-pass membrane protein</topology>
    </subcellularLocation>
</comment>
<feature type="transmembrane region" description="Helical" evidence="6">
    <location>
        <begin position="71"/>
        <end position="95"/>
    </location>
</feature>
<evidence type="ECO:0000259" key="7">
    <source>
        <dbReference type="PROSITE" id="PS50922"/>
    </source>
</evidence>
<keyword evidence="3 6" id="KW-1133">Transmembrane helix</keyword>
<evidence type="ECO:0000313" key="8">
    <source>
        <dbReference type="EMBL" id="JAT11454.1"/>
    </source>
</evidence>
<dbReference type="PANTHER" id="PTHR31898">
    <property type="entry name" value="TRANSMEMBRANE PROTEIN 136"/>
    <property type="match status" value="1"/>
</dbReference>
<evidence type="ECO:0000256" key="1">
    <source>
        <dbReference type="ARBA" id="ARBA00004141"/>
    </source>
</evidence>
<evidence type="ECO:0000256" key="5">
    <source>
        <dbReference type="PROSITE-ProRule" id="PRU00205"/>
    </source>
</evidence>
<feature type="domain" description="TLC" evidence="7">
    <location>
        <begin position="66"/>
        <end position="256"/>
    </location>
</feature>
<evidence type="ECO:0000256" key="3">
    <source>
        <dbReference type="ARBA" id="ARBA00022989"/>
    </source>
</evidence>
<feature type="transmembrane region" description="Helical" evidence="6">
    <location>
        <begin position="136"/>
        <end position="154"/>
    </location>
</feature>
<protein>
    <recommendedName>
        <fullName evidence="7">TLC domain-containing protein</fullName>
    </recommendedName>
</protein>
<name>A0A1B6KJX4_9HEMI</name>
<dbReference type="SMART" id="SM00724">
    <property type="entry name" value="TLC"/>
    <property type="match status" value="1"/>
</dbReference>
<feature type="non-terminal residue" evidence="8">
    <location>
        <position position="1"/>
    </location>
</feature>
<keyword evidence="4 5" id="KW-0472">Membrane</keyword>